<dbReference type="RefSeq" id="WP_345554685.1">
    <property type="nucleotide sequence ID" value="NZ_BAAAZA010000077.1"/>
</dbReference>
<evidence type="ECO:0000256" key="10">
    <source>
        <dbReference type="ARBA" id="ARBA00023163"/>
    </source>
</evidence>
<dbReference type="InterPro" id="IPR043135">
    <property type="entry name" value="Fur_C"/>
</dbReference>
<evidence type="ECO:0000313" key="13">
    <source>
        <dbReference type="Proteomes" id="UP001501563"/>
    </source>
</evidence>
<evidence type="ECO:0000256" key="5">
    <source>
        <dbReference type="ARBA" id="ARBA00022491"/>
    </source>
</evidence>
<evidence type="ECO:0000256" key="11">
    <source>
        <dbReference type="SAM" id="MobiDB-lite"/>
    </source>
</evidence>
<evidence type="ECO:0000256" key="3">
    <source>
        <dbReference type="ARBA" id="ARBA00011738"/>
    </source>
</evidence>
<comment type="caution">
    <text evidence="12">The sequence shown here is derived from an EMBL/GenBank/DDBJ whole genome shotgun (WGS) entry which is preliminary data.</text>
</comment>
<dbReference type="Proteomes" id="UP001501563">
    <property type="component" value="Unassembled WGS sequence"/>
</dbReference>
<feature type="compositionally biased region" description="Polar residues" evidence="11">
    <location>
        <begin position="140"/>
        <end position="157"/>
    </location>
</feature>
<evidence type="ECO:0000256" key="1">
    <source>
        <dbReference type="ARBA" id="ARBA00004496"/>
    </source>
</evidence>
<comment type="subunit">
    <text evidence="3">Homodimer.</text>
</comment>
<evidence type="ECO:0000256" key="6">
    <source>
        <dbReference type="ARBA" id="ARBA00022723"/>
    </source>
</evidence>
<comment type="subcellular location">
    <subcellularLocation>
        <location evidence="1">Cytoplasm</location>
    </subcellularLocation>
</comment>
<comment type="similarity">
    <text evidence="2">Belongs to the Fur family.</text>
</comment>
<evidence type="ECO:0000256" key="4">
    <source>
        <dbReference type="ARBA" id="ARBA00022490"/>
    </source>
</evidence>
<keyword evidence="13" id="KW-1185">Reference proteome</keyword>
<evidence type="ECO:0000256" key="2">
    <source>
        <dbReference type="ARBA" id="ARBA00007957"/>
    </source>
</evidence>
<evidence type="ECO:0000313" key="12">
    <source>
        <dbReference type="EMBL" id="GAA3908638.1"/>
    </source>
</evidence>
<dbReference type="InterPro" id="IPR002481">
    <property type="entry name" value="FUR"/>
</dbReference>
<keyword evidence="4" id="KW-0963">Cytoplasm</keyword>
<reference evidence="13" key="1">
    <citation type="journal article" date="2019" name="Int. J. Syst. Evol. Microbiol.">
        <title>The Global Catalogue of Microorganisms (GCM) 10K type strain sequencing project: providing services to taxonomists for standard genome sequencing and annotation.</title>
        <authorList>
            <consortium name="The Broad Institute Genomics Platform"/>
            <consortium name="The Broad Institute Genome Sequencing Center for Infectious Disease"/>
            <person name="Wu L."/>
            <person name="Ma J."/>
        </authorList>
    </citation>
    <scope>NUCLEOTIDE SEQUENCE [LARGE SCALE GENOMIC DNA]</scope>
    <source>
        <strain evidence="13">JCM 16578</strain>
    </source>
</reference>
<accession>A0ABP7LYB5</accession>
<dbReference type="Pfam" id="PF01475">
    <property type="entry name" value="FUR"/>
    <property type="match status" value="1"/>
</dbReference>
<evidence type="ECO:0000256" key="7">
    <source>
        <dbReference type="ARBA" id="ARBA00022833"/>
    </source>
</evidence>
<keyword evidence="10" id="KW-0804">Transcription</keyword>
<keyword evidence="7" id="KW-0862">Zinc</keyword>
<keyword evidence="6" id="KW-0479">Metal-binding</keyword>
<dbReference type="EMBL" id="BAAAZA010000077">
    <property type="protein sequence ID" value="GAA3908638.1"/>
    <property type="molecule type" value="Genomic_DNA"/>
</dbReference>
<dbReference type="PANTHER" id="PTHR33202">
    <property type="entry name" value="ZINC UPTAKE REGULATION PROTEIN"/>
    <property type="match status" value="1"/>
</dbReference>
<proteinExistence type="inferred from homology"/>
<name>A0ABP7LYB5_9ACTN</name>
<dbReference type="PANTHER" id="PTHR33202:SF2">
    <property type="entry name" value="FERRIC UPTAKE REGULATION PROTEIN"/>
    <property type="match status" value="1"/>
</dbReference>
<dbReference type="CDD" id="cd07153">
    <property type="entry name" value="Fur_like"/>
    <property type="match status" value="1"/>
</dbReference>
<dbReference type="InterPro" id="IPR036388">
    <property type="entry name" value="WH-like_DNA-bd_sf"/>
</dbReference>
<keyword evidence="9" id="KW-0238">DNA-binding</keyword>
<sequence>MHLSSTSERPPGRRSTWQRTAVLRTLREHPGFASARELHAALASGGTAVGLSTVYRTLQALEQDGRVDVVRDRTGERLYRPRPVDGHRHYLVCRLCGLSLPVTAETVERWADGVASATGFADVEHIVELTGVCDQCRPNPDSTSPPADRSTNGNDFH</sequence>
<keyword evidence="8" id="KW-0805">Transcription regulation</keyword>
<gene>
    <name evidence="12" type="ORF">GCM10022207_92710</name>
</gene>
<dbReference type="Gene3D" id="3.30.1490.190">
    <property type="match status" value="1"/>
</dbReference>
<dbReference type="SUPFAM" id="SSF46785">
    <property type="entry name" value="Winged helix' DNA-binding domain"/>
    <property type="match status" value="1"/>
</dbReference>
<organism evidence="12 13">
    <name type="scientific">Streptomyces lannensis</name>
    <dbReference type="NCBI Taxonomy" id="766498"/>
    <lineage>
        <taxon>Bacteria</taxon>
        <taxon>Bacillati</taxon>
        <taxon>Actinomycetota</taxon>
        <taxon>Actinomycetes</taxon>
        <taxon>Kitasatosporales</taxon>
        <taxon>Streptomycetaceae</taxon>
        <taxon>Streptomyces</taxon>
    </lineage>
</organism>
<evidence type="ECO:0000256" key="8">
    <source>
        <dbReference type="ARBA" id="ARBA00023015"/>
    </source>
</evidence>
<dbReference type="InterPro" id="IPR036390">
    <property type="entry name" value="WH_DNA-bd_sf"/>
</dbReference>
<dbReference type="Gene3D" id="1.10.10.10">
    <property type="entry name" value="Winged helix-like DNA-binding domain superfamily/Winged helix DNA-binding domain"/>
    <property type="match status" value="1"/>
</dbReference>
<protein>
    <submittedName>
        <fullName evidence="12">Fur family transcriptional regulator</fullName>
    </submittedName>
</protein>
<evidence type="ECO:0000256" key="9">
    <source>
        <dbReference type="ARBA" id="ARBA00023125"/>
    </source>
</evidence>
<feature type="region of interest" description="Disordered" evidence="11">
    <location>
        <begin position="136"/>
        <end position="157"/>
    </location>
</feature>
<keyword evidence="5" id="KW-0678">Repressor</keyword>